<sequence>MWQCQLQAGSANASAGSLEECCARPWGRSWQDGSSQDCLSCPNQHLPGSASSPAPLQPLAGAVGQLWSQHQRPSATCASWSGFHYRTFDGRHYHFLGRCTYLLAGAADSTWAVHLRPRDRCPQPGHCQLVREGDGAATERRLDRGGREPRPPFPLCISPRSR</sequence>
<evidence type="ECO:0000313" key="5">
    <source>
        <dbReference type="EMBL" id="KAK2096850.1"/>
    </source>
</evidence>
<comment type="caution">
    <text evidence="5">The sequence shown here is derived from an EMBL/GenBank/DDBJ whole genome shotgun (WGS) entry which is preliminary data.</text>
</comment>
<dbReference type="Pfam" id="PF00094">
    <property type="entry name" value="VWD"/>
    <property type="match status" value="1"/>
</dbReference>
<dbReference type="InterPro" id="IPR001846">
    <property type="entry name" value="VWF_type-D"/>
</dbReference>
<gene>
    <name evidence="5" type="ORF">P7K49_025884</name>
</gene>
<feature type="domain" description="VWFD" evidence="4">
    <location>
        <begin position="75"/>
        <end position="162"/>
    </location>
</feature>
<feature type="compositionally biased region" description="Basic and acidic residues" evidence="3">
    <location>
        <begin position="132"/>
        <end position="150"/>
    </location>
</feature>
<keyword evidence="2" id="KW-0325">Glycoprotein</keyword>
<evidence type="ECO:0000256" key="1">
    <source>
        <dbReference type="ARBA" id="ARBA00023157"/>
    </source>
</evidence>
<feature type="region of interest" description="Disordered" evidence="3">
    <location>
        <begin position="132"/>
        <end position="162"/>
    </location>
</feature>
<proteinExistence type="predicted"/>
<dbReference type="EMBL" id="JASSZA010000012">
    <property type="protein sequence ID" value="KAK2096850.1"/>
    <property type="molecule type" value="Genomic_DNA"/>
</dbReference>
<evidence type="ECO:0000259" key="4">
    <source>
        <dbReference type="PROSITE" id="PS51233"/>
    </source>
</evidence>
<dbReference type="Proteomes" id="UP001266305">
    <property type="component" value="Unassembled WGS sequence"/>
</dbReference>
<evidence type="ECO:0000256" key="3">
    <source>
        <dbReference type="SAM" id="MobiDB-lite"/>
    </source>
</evidence>
<keyword evidence="6" id="KW-1185">Reference proteome</keyword>
<protein>
    <recommendedName>
        <fullName evidence="4">VWFD domain-containing protein</fullName>
    </recommendedName>
</protein>
<organism evidence="5 6">
    <name type="scientific">Saguinus oedipus</name>
    <name type="common">Cotton-top tamarin</name>
    <name type="synonym">Oedipomidas oedipus</name>
    <dbReference type="NCBI Taxonomy" id="9490"/>
    <lineage>
        <taxon>Eukaryota</taxon>
        <taxon>Metazoa</taxon>
        <taxon>Chordata</taxon>
        <taxon>Craniata</taxon>
        <taxon>Vertebrata</taxon>
        <taxon>Euteleostomi</taxon>
        <taxon>Mammalia</taxon>
        <taxon>Eutheria</taxon>
        <taxon>Euarchontoglires</taxon>
        <taxon>Primates</taxon>
        <taxon>Haplorrhini</taxon>
        <taxon>Platyrrhini</taxon>
        <taxon>Cebidae</taxon>
        <taxon>Callitrichinae</taxon>
        <taxon>Saguinus</taxon>
    </lineage>
</organism>
<keyword evidence="1" id="KW-1015">Disulfide bond</keyword>
<dbReference type="PANTHER" id="PTHR11339">
    <property type="entry name" value="EXTRACELLULAR MATRIX GLYCOPROTEIN RELATED"/>
    <property type="match status" value="1"/>
</dbReference>
<accession>A0ABQ9UJB8</accession>
<evidence type="ECO:0000313" key="6">
    <source>
        <dbReference type="Proteomes" id="UP001266305"/>
    </source>
</evidence>
<dbReference type="InterPro" id="IPR050780">
    <property type="entry name" value="Mucin_vWF_Thrombospondin_sf"/>
</dbReference>
<dbReference type="PROSITE" id="PS51233">
    <property type="entry name" value="VWFD"/>
    <property type="match status" value="1"/>
</dbReference>
<name>A0ABQ9UJB8_SAGOE</name>
<evidence type="ECO:0000256" key="2">
    <source>
        <dbReference type="ARBA" id="ARBA00023180"/>
    </source>
</evidence>
<reference evidence="5 6" key="1">
    <citation type="submission" date="2023-05" db="EMBL/GenBank/DDBJ databases">
        <title>B98-5 Cell Line De Novo Hybrid Assembly: An Optical Mapping Approach.</title>
        <authorList>
            <person name="Kananen K."/>
            <person name="Auerbach J.A."/>
            <person name="Kautto E."/>
            <person name="Blachly J.S."/>
        </authorList>
    </citation>
    <scope>NUCLEOTIDE SEQUENCE [LARGE SCALE GENOMIC DNA]</scope>
    <source>
        <strain evidence="5">B95-8</strain>
        <tissue evidence="5">Cell line</tissue>
    </source>
</reference>